<organism evidence="1">
    <name type="scientific">Arundo donax</name>
    <name type="common">Giant reed</name>
    <name type="synonym">Donax arundinaceus</name>
    <dbReference type="NCBI Taxonomy" id="35708"/>
    <lineage>
        <taxon>Eukaryota</taxon>
        <taxon>Viridiplantae</taxon>
        <taxon>Streptophyta</taxon>
        <taxon>Embryophyta</taxon>
        <taxon>Tracheophyta</taxon>
        <taxon>Spermatophyta</taxon>
        <taxon>Magnoliopsida</taxon>
        <taxon>Liliopsida</taxon>
        <taxon>Poales</taxon>
        <taxon>Poaceae</taxon>
        <taxon>PACMAD clade</taxon>
        <taxon>Arundinoideae</taxon>
        <taxon>Arundineae</taxon>
        <taxon>Arundo</taxon>
    </lineage>
</organism>
<dbReference type="EMBL" id="GBRH01182374">
    <property type="protein sequence ID" value="JAE15522.1"/>
    <property type="molecule type" value="Transcribed_RNA"/>
</dbReference>
<proteinExistence type="predicted"/>
<evidence type="ECO:0000313" key="1">
    <source>
        <dbReference type="EMBL" id="JAE15522.1"/>
    </source>
</evidence>
<reference evidence="1" key="2">
    <citation type="journal article" date="2015" name="Data Brief">
        <title>Shoot transcriptome of the giant reed, Arundo donax.</title>
        <authorList>
            <person name="Barrero R.A."/>
            <person name="Guerrero F.D."/>
            <person name="Moolhuijzen P."/>
            <person name="Goolsby J.A."/>
            <person name="Tidwell J."/>
            <person name="Bellgard S.E."/>
            <person name="Bellgard M.I."/>
        </authorList>
    </citation>
    <scope>NUCLEOTIDE SEQUENCE</scope>
    <source>
        <tissue evidence="1">Shoot tissue taken approximately 20 cm above the soil surface</tissue>
    </source>
</reference>
<dbReference type="AlphaFoldDB" id="A0A0A9FTC2"/>
<protein>
    <submittedName>
        <fullName evidence="1">Uncharacterized protein</fullName>
    </submittedName>
</protein>
<accession>A0A0A9FTC2</accession>
<sequence>MAHLHCPILLFPFATNGDLEIYLFINSPFFMFPLPDVSTLFLG</sequence>
<name>A0A0A9FTC2_ARUDO</name>
<reference evidence="1" key="1">
    <citation type="submission" date="2014-09" db="EMBL/GenBank/DDBJ databases">
        <authorList>
            <person name="Magalhaes I.L.F."/>
            <person name="Oliveira U."/>
            <person name="Santos F.R."/>
            <person name="Vidigal T.H.D.A."/>
            <person name="Brescovit A.D."/>
            <person name="Santos A.J."/>
        </authorList>
    </citation>
    <scope>NUCLEOTIDE SEQUENCE</scope>
    <source>
        <tissue evidence="1">Shoot tissue taken approximately 20 cm above the soil surface</tissue>
    </source>
</reference>